<evidence type="ECO:0000313" key="1">
    <source>
        <dbReference type="EMBL" id="KKN33212.1"/>
    </source>
</evidence>
<proteinExistence type="predicted"/>
<name>A0A0F9Q864_9ZZZZ</name>
<organism evidence="1">
    <name type="scientific">marine sediment metagenome</name>
    <dbReference type="NCBI Taxonomy" id="412755"/>
    <lineage>
        <taxon>unclassified sequences</taxon>
        <taxon>metagenomes</taxon>
        <taxon>ecological metagenomes</taxon>
    </lineage>
</organism>
<comment type="caution">
    <text evidence="1">The sequence shown here is derived from an EMBL/GenBank/DDBJ whole genome shotgun (WGS) entry which is preliminary data.</text>
</comment>
<gene>
    <name evidence="1" type="ORF">LCGC14_0806070</name>
</gene>
<protein>
    <submittedName>
        <fullName evidence="1">Uncharacterized protein</fullName>
    </submittedName>
</protein>
<dbReference type="EMBL" id="LAZR01002195">
    <property type="protein sequence ID" value="KKN33212.1"/>
    <property type="molecule type" value="Genomic_DNA"/>
</dbReference>
<dbReference type="AlphaFoldDB" id="A0A0F9Q864"/>
<reference evidence="1" key="1">
    <citation type="journal article" date="2015" name="Nature">
        <title>Complex archaea that bridge the gap between prokaryotes and eukaryotes.</title>
        <authorList>
            <person name="Spang A."/>
            <person name="Saw J.H."/>
            <person name="Jorgensen S.L."/>
            <person name="Zaremba-Niedzwiedzka K."/>
            <person name="Martijn J."/>
            <person name="Lind A.E."/>
            <person name="van Eijk R."/>
            <person name="Schleper C."/>
            <person name="Guy L."/>
            <person name="Ettema T.J."/>
        </authorList>
    </citation>
    <scope>NUCLEOTIDE SEQUENCE</scope>
</reference>
<sequence length="109" mass="12859">MSEINLIKSDQEREANSKRLKELFTLENASKYYKKYSEDNSYTCTWVSGLEGELIQFAYNFGDEIVIERIHIDDLDDAGDWEHMGYQHGTEMIFSVKDLKDLIQFMEVF</sequence>
<accession>A0A0F9Q864</accession>